<dbReference type="SUPFAM" id="SSF48239">
    <property type="entry name" value="Terpenoid cyclases/Protein prenyltransferases"/>
    <property type="match status" value="1"/>
</dbReference>
<dbReference type="OrthoDB" id="411361at2"/>
<reference evidence="2 3" key="1">
    <citation type="submission" date="2016-11" db="EMBL/GenBank/DDBJ databases">
        <authorList>
            <person name="Jaros S."/>
            <person name="Januszkiewicz K."/>
            <person name="Wedrychowicz H."/>
        </authorList>
    </citation>
    <scope>NUCLEOTIDE SEQUENCE [LARGE SCALE GENOMIC DNA]</scope>
    <source>
        <strain evidence="2 3">DSM 13106</strain>
    </source>
</reference>
<dbReference type="Proteomes" id="UP000184389">
    <property type="component" value="Unassembled WGS sequence"/>
</dbReference>
<accession>A0A1M5VI42</accession>
<proteinExistence type="predicted"/>
<evidence type="ECO:0000256" key="1">
    <source>
        <dbReference type="SAM" id="SignalP"/>
    </source>
</evidence>
<evidence type="ECO:0000313" key="3">
    <source>
        <dbReference type="Proteomes" id="UP000184389"/>
    </source>
</evidence>
<name>A0A1M5VI42_9FIRM</name>
<dbReference type="STRING" id="1123281.SAMN02745180_00899"/>
<keyword evidence="1" id="KW-0732">Signal</keyword>
<gene>
    <name evidence="2" type="ORF">SAMN02745180_00899</name>
</gene>
<dbReference type="EMBL" id="FQXR01000004">
    <property type="protein sequence ID" value="SHH74573.1"/>
    <property type="molecule type" value="Genomic_DNA"/>
</dbReference>
<dbReference type="Gene3D" id="1.50.10.20">
    <property type="match status" value="1"/>
</dbReference>
<feature type="signal peptide" evidence="1">
    <location>
        <begin position="1"/>
        <end position="22"/>
    </location>
</feature>
<dbReference type="InterPro" id="IPR008930">
    <property type="entry name" value="Terpenoid_cyclase/PrenylTrfase"/>
</dbReference>
<organism evidence="2 3">
    <name type="scientific">Sporanaerobacter acetigenes DSM 13106</name>
    <dbReference type="NCBI Taxonomy" id="1123281"/>
    <lineage>
        <taxon>Bacteria</taxon>
        <taxon>Bacillati</taxon>
        <taxon>Bacillota</taxon>
        <taxon>Tissierellia</taxon>
        <taxon>Tissierellales</taxon>
        <taxon>Sporanaerobacteraceae</taxon>
        <taxon>Sporanaerobacter</taxon>
    </lineage>
</organism>
<dbReference type="CDD" id="cd00688">
    <property type="entry name" value="ISOPREN_C2_like"/>
    <property type="match status" value="1"/>
</dbReference>
<evidence type="ECO:0000313" key="2">
    <source>
        <dbReference type="EMBL" id="SHH74573.1"/>
    </source>
</evidence>
<dbReference type="AlphaFoldDB" id="A0A1M5VI42"/>
<dbReference type="RefSeq" id="WP_072743527.1">
    <property type="nucleotide sequence ID" value="NZ_FQXR01000004.1"/>
</dbReference>
<evidence type="ECO:0008006" key="4">
    <source>
        <dbReference type="Google" id="ProtNLM"/>
    </source>
</evidence>
<protein>
    <recommendedName>
        <fullName evidence="4">Prenyltransferase and squalene oxidase repeat-containing protein</fullName>
    </recommendedName>
</protein>
<dbReference type="PROSITE" id="PS51257">
    <property type="entry name" value="PROKAR_LIPOPROTEIN"/>
    <property type="match status" value="1"/>
</dbReference>
<feature type="chain" id="PRO_5038333555" description="Prenyltransferase and squalene oxidase repeat-containing protein" evidence="1">
    <location>
        <begin position="23"/>
        <end position="342"/>
    </location>
</feature>
<sequence length="342" mass="37876">MNYKLKRVLSIILTLIIACGLAACTTTSSTTEDGIEEKIKETADFMIESIPNPTVSSLGGEWTVMSLARSDLDIDKEYFENYYNNVINTVKENKGVLHERKYTEYSRVILALTAIGKDPTDVAGYNLLEYLADYEKVIFQGINGPTFALIALDSNSYEIPINPKVNIQATREMYIDYILERQLPDGGFSIMGDDTPADPDMTGMVLQALSKYQDIPKVKEATDKALTCLSNIQLDTGGYSSWGSENSESVVQVIMALTELGIDPEDERFVKGDNTLIDNLLTYYADGGGFMHIKEGQQGNGGAEAGVVDPMATDQGMYGLVAYKRYKDGKNSFYNMFDVKRD</sequence>
<keyword evidence="3" id="KW-1185">Reference proteome</keyword>